<dbReference type="PANTHER" id="PTHR24054:SF0">
    <property type="entry name" value="CASEIN KINASE II SUBUNIT ALPHA"/>
    <property type="match status" value="1"/>
</dbReference>
<evidence type="ECO:0000256" key="5">
    <source>
        <dbReference type="ARBA" id="ARBA00022777"/>
    </source>
</evidence>
<dbReference type="InterPro" id="IPR045216">
    <property type="entry name" value="CK2_alpha"/>
</dbReference>
<proteinExistence type="predicted"/>
<evidence type="ECO:0000313" key="12">
    <source>
        <dbReference type="EMBL" id="KAA8492714.1"/>
    </source>
</evidence>
<dbReference type="OMA" id="CDLIRTY"/>
<dbReference type="PANTHER" id="PTHR24054">
    <property type="entry name" value="CASEIN KINASE II SUBUNIT ALPHA"/>
    <property type="match status" value="1"/>
</dbReference>
<reference evidence="13" key="1">
    <citation type="journal article" date="2019" name="Nat. Commun.">
        <title>Expansion of phycobilisome linker gene families in mesophilic red algae.</title>
        <authorList>
            <person name="Lee J."/>
            <person name="Kim D."/>
            <person name="Bhattacharya D."/>
            <person name="Yoon H.S."/>
        </authorList>
    </citation>
    <scope>NUCLEOTIDE SEQUENCE [LARGE SCALE GENOMIC DNA]</scope>
    <source>
        <strain evidence="13">CCMP 1328</strain>
    </source>
</reference>
<protein>
    <recommendedName>
        <fullName evidence="1">non-specific serine/threonine protein kinase</fullName>
        <ecNumber evidence="1">2.7.11.1</ecNumber>
    </recommendedName>
</protein>
<dbReference type="InterPro" id="IPR000719">
    <property type="entry name" value="Prot_kinase_dom"/>
</dbReference>
<evidence type="ECO:0000256" key="7">
    <source>
        <dbReference type="ARBA" id="ARBA00047899"/>
    </source>
</evidence>
<evidence type="ECO:0000256" key="6">
    <source>
        <dbReference type="ARBA" id="ARBA00022840"/>
    </source>
</evidence>
<evidence type="ECO:0000256" key="10">
    <source>
        <dbReference type="SAM" id="MobiDB-lite"/>
    </source>
</evidence>
<keyword evidence="4 9" id="KW-0547">Nucleotide-binding</keyword>
<evidence type="ECO:0000256" key="9">
    <source>
        <dbReference type="PROSITE-ProRule" id="PRU10141"/>
    </source>
</evidence>
<organism evidence="12 13">
    <name type="scientific">Porphyridium purpureum</name>
    <name type="common">Red alga</name>
    <name type="synonym">Porphyridium cruentum</name>
    <dbReference type="NCBI Taxonomy" id="35688"/>
    <lineage>
        <taxon>Eukaryota</taxon>
        <taxon>Rhodophyta</taxon>
        <taxon>Bangiophyceae</taxon>
        <taxon>Porphyridiales</taxon>
        <taxon>Porphyridiaceae</taxon>
        <taxon>Porphyridium</taxon>
    </lineage>
</organism>
<keyword evidence="5 12" id="KW-0418">Kinase</keyword>
<sequence>MKGVADARRRSLRRAVVVCVWVAAVCAAGWAGRAAHVHAAAAAAAYDDAASASPATAAEVGAETAATCAVDASSAQRCTEDAARRSGGSVSDDEKSAGVESLSPHIDLAPPLNDAGASKSGTSDTGADQKRNLQGSGAIQGGEEETTYERLSAALVHTLASAEAYWTQSVYPLTLELIGPRLTPVKSLAACFYDCVATSKIGWGLKDACLPCFGGQEAGAKKAKTKKSKKKKSKRKPKAEPAPPSGREGEDLEGPLPSVISVLRDASEFWSDEESGDNDFLEGDAPDVRVMTVYKRPPGAIMYDPHGSGPKGTPSSDMEERLESGGQASVARVYKDIHARSPVSTWDYDRLQIIWASPEPYTVVNKLGSGKYSDVYEVWDKLNNRKAVAKILQPVKKKKYKREIRILEELRGGPNIIELYNAVMDREKKVPVLIFEYVDNHPFRNYYPKMQLRDLQYYMYQVLRALEFAHSKGIIHRDIKPHNIMIDSSTKQVRVADWGLSEFYHEGKEYNVRVASRYFKPPELLLNLRDYDYSLDMWSLGCVLAQMMFGRDPMFKGADNDDQLVKIVAVKGIDAFENYMDKYGLAMSEKQWNRIPDTPGRTWKSFVTANNEHLVSDAGLDLLDMMLQFDHQDRVTAKDAMQHPFFDLRLDAQGRKQEKRYIQIMIDLSDDLNYVFYVLLEEEEESTQHKTLYVGKDIRV</sequence>
<comment type="catalytic activity">
    <reaction evidence="7">
        <text>L-threonyl-[protein] + ATP = O-phospho-L-threonyl-[protein] + ADP + H(+)</text>
        <dbReference type="Rhea" id="RHEA:46608"/>
        <dbReference type="Rhea" id="RHEA-COMP:11060"/>
        <dbReference type="Rhea" id="RHEA-COMP:11605"/>
        <dbReference type="ChEBI" id="CHEBI:15378"/>
        <dbReference type="ChEBI" id="CHEBI:30013"/>
        <dbReference type="ChEBI" id="CHEBI:30616"/>
        <dbReference type="ChEBI" id="CHEBI:61977"/>
        <dbReference type="ChEBI" id="CHEBI:456216"/>
        <dbReference type="EC" id="2.7.11.1"/>
    </reaction>
</comment>
<dbReference type="PROSITE" id="PS00108">
    <property type="entry name" value="PROTEIN_KINASE_ST"/>
    <property type="match status" value="1"/>
</dbReference>
<dbReference type="GO" id="GO:0031981">
    <property type="term" value="C:nuclear lumen"/>
    <property type="evidence" value="ECO:0007669"/>
    <property type="project" value="UniProtKB-ARBA"/>
</dbReference>
<evidence type="ECO:0000313" key="13">
    <source>
        <dbReference type="Proteomes" id="UP000324585"/>
    </source>
</evidence>
<feature type="region of interest" description="Disordered" evidence="10">
    <location>
        <begin position="80"/>
        <end position="142"/>
    </location>
</feature>
<keyword evidence="3" id="KW-0808">Transferase</keyword>
<dbReference type="GO" id="GO:0004674">
    <property type="term" value="F:protein serine/threonine kinase activity"/>
    <property type="evidence" value="ECO:0007669"/>
    <property type="project" value="UniProtKB-KW"/>
</dbReference>
<dbReference type="GO" id="GO:0051726">
    <property type="term" value="P:regulation of cell cycle"/>
    <property type="evidence" value="ECO:0007669"/>
    <property type="project" value="TreeGrafter"/>
</dbReference>
<dbReference type="SMART" id="SM00220">
    <property type="entry name" value="S_TKc"/>
    <property type="match status" value="1"/>
</dbReference>
<dbReference type="OrthoDB" id="10254671at2759"/>
<feature type="binding site" evidence="9">
    <location>
        <position position="390"/>
    </location>
    <ligand>
        <name>ATP</name>
        <dbReference type="ChEBI" id="CHEBI:30616"/>
    </ligand>
</feature>
<dbReference type="Gene3D" id="3.30.200.20">
    <property type="entry name" value="Phosphorylase Kinase, domain 1"/>
    <property type="match status" value="1"/>
</dbReference>
<dbReference type="AlphaFoldDB" id="A0A5J4YPV0"/>
<feature type="domain" description="Protein kinase" evidence="11">
    <location>
        <begin position="361"/>
        <end position="646"/>
    </location>
</feature>
<dbReference type="GO" id="GO:0006357">
    <property type="term" value="P:regulation of transcription by RNA polymerase II"/>
    <property type="evidence" value="ECO:0007669"/>
    <property type="project" value="UniProtKB-ARBA"/>
</dbReference>
<dbReference type="GO" id="GO:0005829">
    <property type="term" value="C:cytosol"/>
    <property type="evidence" value="ECO:0007669"/>
    <property type="project" value="TreeGrafter"/>
</dbReference>
<evidence type="ECO:0000259" key="11">
    <source>
        <dbReference type="PROSITE" id="PS50011"/>
    </source>
</evidence>
<dbReference type="EC" id="2.7.11.1" evidence="1"/>
<accession>A0A5J4YPV0</accession>
<keyword evidence="2" id="KW-0723">Serine/threonine-protein kinase</keyword>
<dbReference type="CDD" id="cd14132">
    <property type="entry name" value="STKc_CK2_alpha"/>
    <property type="match status" value="1"/>
</dbReference>
<evidence type="ECO:0000256" key="1">
    <source>
        <dbReference type="ARBA" id="ARBA00012513"/>
    </source>
</evidence>
<keyword evidence="13" id="KW-1185">Reference proteome</keyword>
<dbReference type="Gene3D" id="1.10.510.10">
    <property type="entry name" value="Transferase(Phosphotransferase) domain 1"/>
    <property type="match status" value="1"/>
</dbReference>
<feature type="compositionally biased region" description="Polar residues" evidence="10">
    <location>
        <begin position="119"/>
        <end position="137"/>
    </location>
</feature>
<evidence type="ECO:0000256" key="4">
    <source>
        <dbReference type="ARBA" id="ARBA00022741"/>
    </source>
</evidence>
<dbReference type="FunFam" id="1.10.510.10:FF:000459">
    <property type="entry name" value="Casein kinase II subunit alpha"/>
    <property type="match status" value="1"/>
</dbReference>
<dbReference type="FunFam" id="3.30.200.20:FF:000088">
    <property type="entry name" value="Casein kinase II subunit alpha"/>
    <property type="match status" value="1"/>
</dbReference>
<keyword evidence="6 9" id="KW-0067">ATP-binding</keyword>
<comment type="caution">
    <text evidence="12">The sequence shown here is derived from an EMBL/GenBank/DDBJ whole genome shotgun (WGS) entry which is preliminary data.</text>
</comment>
<dbReference type="InterPro" id="IPR008271">
    <property type="entry name" value="Ser/Thr_kinase_AS"/>
</dbReference>
<feature type="compositionally biased region" description="Basic residues" evidence="10">
    <location>
        <begin position="221"/>
        <end position="237"/>
    </location>
</feature>
<evidence type="ECO:0000256" key="3">
    <source>
        <dbReference type="ARBA" id="ARBA00022679"/>
    </source>
</evidence>
<evidence type="ECO:0000256" key="8">
    <source>
        <dbReference type="ARBA" id="ARBA00048679"/>
    </source>
</evidence>
<gene>
    <name evidence="12" type="ORF">FVE85_8986</name>
</gene>
<dbReference type="GO" id="GO:0005524">
    <property type="term" value="F:ATP binding"/>
    <property type="evidence" value="ECO:0007669"/>
    <property type="project" value="UniProtKB-UniRule"/>
</dbReference>
<dbReference type="SUPFAM" id="SSF56112">
    <property type="entry name" value="Protein kinase-like (PK-like)"/>
    <property type="match status" value="1"/>
</dbReference>
<dbReference type="InterPro" id="IPR011009">
    <property type="entry name" value="Kinase-like_dom_sf"/>
</dbReference>
<feature type="region of interest" description="Disordered" evidence="10">
    <location>
        <begin position="221"/>
        <end position="256"/>
    </location>
</feature>
<comment type="catalytic activity">
    <reaction evidence="8">
        <text>L-seryl-[protein] + ATP = O-phospho-L-seryl-[protein] + ADP + H(+)</text>
        <dbReference type="Rhea" id="RHEA:17989"/>
        <dbReference type="Rhea" id="RHEA-COMP:9863"/>
        <dbReference type="Rhea" id="RHEA-COMP:11604"/>
        <dbReference type="ChEBI" id="CHEBI:15378"/>
        <dbReference type="ChEBI" id="CHEBI:29999"/>
        <dbReference type="ChEBI" id="CHEBI:30616"/>
        <dbReference type="ChEBI" id="CHEBI:83421"/>
        <dbReference type="ChEBI" id="CHEBI:456216"/>
        <dbReference type="EC" id="2.7.11.1"/>
    </reaction>
</comment>
<dbReference type="GO" id="GO:0005956">
    <property type="term" value="C:protein kinase CK2 complex"/>
    <property type="evidence" value="ECO:0007669"/>
    <property type="project" value="TreeGrafter"/>
</dbReference>
<dbReference type="PROSITE" id="PS00107">
    <property type="entry name" value="PROTEIN_KINASE_ATP"/>
    <property type="match status" value="1"/>
</dbReference>
<evidence type="ECO:0000256" key="2">
    <source>
        <dbReference type="ARBA" id="ARBA00022527"/>
    </source>
</evidence>
<dbReference type="EMBL" id="VRMN01000008">
    <property type="protein sequence ID" value="KAA8492714.1"/>
    <property type="molecule type" value="Genomic_DNA"/>
</dbReference>
<dbReference type="Pfam" id="PF00069">
    <property type="entry name" value="Pkinase"/>
    <property type="match status" value="1"/>
</dbReference>
<dbReference type="PROSITE" id="PS50011">
    <property type="entry name" value="PROTEIN_KINASE_DOM"/>
    <property type="match status" value="1"/>
</dbReference>
<feature type="region of interest" description="Disordered" evidence="10">
    <location>
        <begin position="301"/>
        <end position="320"/>
    </location>
</feature>
<dbReference type="InterPro" id="IPR017441">
    <property type="entry name" value="Protein_kinase_ATP_BS"/>
</dbReference>
<dbReference type="Proteomes" id="UP000324585">
    <property type="component" value="Unassembled WGS sequence"/>
</dbReference>
<name>A0A5J4YPV0_PORPP</name>